<protein>
    <submittedName>
        <fullName evidence="2">DUF6332 family protein</fullName>
    </submittedName>
</protein>
<keyword evidence="1" id="KW-1133">Transmembrane helix</keyword>
<sequence length="94" mass="9929">MSQYGGRSHKAQQDAFVVEVGYALVSAVFAAGLLFGAVGGPALLFDLPPLAAEVLLQSGLWLAVVVFAVRVISVVMRFRRASQPSQPGRTNPDS</sequence>
<feature type="transmembrane region" description="Helical" evidence="1">
    <location>
        <begin position="20"/>
        <end position="39"/>
    </location>
</feature>
<organism evidence="2 3">
    <name type="scientific">Streptomyces fuscus</name>
    <dbReference type="NCBI Taxonomy" id="3048495"/>
    <lineage>
        <taxon>Bacteria</taxon>
        <taxon>Bacillati</taxon>
        <taxon>Actinomycetota</taxon>
        <taxon>Actinomycetes</taxon>
        <taxon>Kitasatosporales</taxon>
        <taxon>Streptomycetaceae</taxon>
        <taxon>Streptomyces</taxon>
    </lineage>
</organism>
<keyword evidence="1" id="KW-0472">Membrane</keyword>
<evidence type="ECO:0000256" key="1">
    <source>
        <dbReference type="SAM" id="Phobius"/>
    </source>
</evidence>
<feature type="transmembrane region" description="Helical" evidence="1">
    <location>
        <begin position="59"/>
        <end position="78"/>
    </location>
</feature>
<dbReference type="EMBL" id="JASJUS010000001">
    <property type="protein sequence ID" value="MDL2075076.1"/>
    <property type="molecule type" value="Genomic_DNA"/>
</dbReference>
<name>A0ABT7IR78_9ACTN</name>
<evidence type="ECO:0000313" key="3">
    <source>
        <dbReference type="Proteomes" id="UP001241926"/>
    </source>
</evidence>
<dbReference type="InterPro" id="IPR046295">
    <property type="entry name" value="DUF6332"/>
</dbReference>
<evidence type="ECO:0000313" key="2">
    <source>
        <dbReference type="EMBL" id="MDL2075076.1"/>
    </source>
</evidence>
<accession>A0ABT7IR78</accession>
<dbReference type="Pfam" id="PF19857">
    <property type="entry name" value="DUF6332"/>
    <property type="match status" value="1"/>
</dbReference>
<dbReference type="Proteomes" id="UP001241926">
    <property type="component" value="Unassembled WGS sequence"/>
</dbReference>
<gene>
    <name evidence="2" type="ORF">QNN03_01330</name>
</gene>
<keyword evidence="3" id="KW-1185">Reference proteome</keyword>
<dbReference type="RefSeq" id="WP_285429767.1">
    <property type="nucleotide sequence ID" value="NZ_JASJUS010000001.1"/>
</dbReference>
<comment type="caution">
    <text evidence="2">The sequence shown here is derived from an EMBL/GenBank/DDBJ whole genome shotgun (WGS) entry which is preliminary data.</text>
</comment>
<proteinExistence type="predicted"/>
<keyword evidence="1" id="KW-0812">Transmembrane</keyword>
<reference evidence="2 3" key="1">
    <citation type="submission" date="2023-05" db="EMBL/GenBank/DDBJ databases">
        <title>Streptomyces fuscus sp. nov., a brown-black pigment producing actinomyces isolated from dry sand of Sea duck farm.</title>
        <authorList>
            <person name="Xie J."/>
            <person name="Shen N."/>
        </authorList>
    </citation>
    <scope>NUCLEOTIDE SEQUENCE [LARGE SCALE GENOMIC DNA]</scope>
    <source>
        <strain evidence="2 3">GXMU-J15</strain>
    </source>
</reference>